<protein>
    <recommendedName>
        <fullName evidence="2">Nascent polypeptide-associated complex subunit alpha-like UBA domain-containing protein</fullName>
    </recommendedName>
</protein>
<dbReference type="Pfam" id="PF19026">
    <property type="entry name" value="UBA_HYPK"/>
    <property type="match status" value="1"/>
</dbReference>
<dbReference type="OrthoDB" id="285219at2759"/>
<dbReference type="Proteomes" id="UP000193642">
    <property type="component" value="Unassembled WGS sequence"/>
</dbReference>
<feature type="domain" description="Nascent polypeptide-associated complex subunit alpha-like UBA" evidence="2">
    <location>
        <begin position="79"/>
        <end position="119"/>
    </location>
</feature>
<dbReference type="InterPro" id="IPR052617">
    <property type="entry name" value="Huntingtin-int_K"/>
</dbReference>
<evidence type="ECO:0000313" key="3">
    <source>
        <dbReference type="EMBL" id="ORY24276.1"/>
    </source>
</evidence>
<dbReference type="InterPro" id="IPR044034">
    <property type="entry name" value="NAC-like_UBA"/>
</dbReference>
<dbReference type="STRING" id="329046.A0A1Y2AP53"/>
<keyword evidence="4" id="KW-1185">Reference proteome</keyword>
<dbReference type="Gene3D" id="1.10.8.10">
    <property type="entry name" value="DNA helicase RuvA subunit, C-terminal domain"/>
    <property type="match status" value="1"/>
</dbReference>
<feature type="region of interest" description="Disordered" evidence="1">
    <location>
        <begin position="1"/>
        <end position="33"/>
    </location>
</feature>
<dbReference type="AlphaFoldDB" id="A0A1Y2AP53"/>
<dbReference type="EMBL" id="MCGO01000145">
    <property type="protein sequence ID" value="ORY24276.1"/>
    <property type="molecule type" value="Genomic_DNA"/>
</dbReference>
<evidence type="ECO:0000259" key="2">
    <source>
        <dbReference type="Pfam" id="PF19026"/>
    </source>
</evidence>
<sequence length="120" mass="13176">MADDKENSVEDLEDEKQEELTGTAGQVSKDMQSMAADPAFQSALDLEQDEIGQAMTFVTTEITKLRTNKLNREKELAKVSVSDEDIALVMKELDVSKAAAEKALRENQGSLETTLRALIA</sequence>
<name>A0A1Y2AP53_9FUNG</name>
<evidence type="ECO:0000256" key="1">
    <source>
        <dbReference type="SAM" id="MobiDB-lite"/>
    </source>
</evidence>
<dbReference type="CDD" id="cd14361">
    <property type="entry name" value="UBA_HYPK"/>
    <property type="match status" value="1"/>
</dbReference>
<accession>A0A1Y2AP53</accession>
<reference evidence="3 4" key="1">
    <citation type="submission" date="2016-07" db="EMBL/GenBank/DDBJ databases">
        <title>Pervasive Adenine N6-methylation of Active Genes in Fungi.</title>
        <authorList>
            <consortium name="DOE Joint Genome Institute"/>
            <person name="Mondo S.J."/>
            <person name="Dannebaum R.O."/>
            <person name="Kuo R.C."/>
            <person name="Labutti K."/>
            <person name="Haridas S."/>
            <person name="Kuo A."/>
            <person name="Salamov A."/>
            <person name="Ahrendt S.R."/>
            <person name="Lipzen A."/>
            <person name="Sullivan W."/>
            <person name="Andreopoulos W.B."/>
            <person name="Clum A."/>
            <person name="Lindquist E."/>
            <person name="Daum C."/>
            <person name="Ramamoorthy G.K."/>
            <person name="Gryganskyi A."/>
            <person name="Culley D."/>
            <person name="Magnuson J.K."/>
            <person name="James T.Y."/>
            <person name="O'Malley M.A."/>
            <person name="Stajich J.E."/>
            <person name="Spatafora J.W."/>
            <person name="Visel A."/>
            <person name="Grigoriev I.V."/>
        </authorList>
    </citation>
    <scope>NUCLEOTIDE SEQUENCE [LARGE SCALE GENOMIC DNA]</scope>
    <source>
        <strain evidence="3 4">JEL800</strain>
    </source>
</reference>
<dbReference type="PANTHER" id="PTHR31184:SF2">
    <property type="entry name" value="HUNTINGTIN-INTERACTING PROTEIN K"/>
    <property type="match status" value="1"/>
</dbReference>
<gene>
    <name evidence="3" type="ORF">BCR33DRAFT_808434</name>
</gene>
<dbReference type="GO" id="GO:0050821">
    <property type="term" value="P:protein stabilization"/>
    <property type="evidence" value="ECO:0007669"/>
    <property type="project" value="TreeGrafter"/>
</dbReference>
<dbReference type="InterPro" id="IPR038922">
    <property type="entry name" value="HYPK_UBA"/>
</dbReference>
<evidence type="ECO:0000313" key="4">
    <source>
        <dbReference type="Proteomes" id="UP000193642"/>
    </source>
</evidence>
<dbReference type="GO" id="GO:0043066">
    <property type="term" value="P:negative regulation of apoptotic process"/>
    <property type="evidence" value="ECO:0007669"/>
    <property type="project" value="TreeGrafter"/>
</dbReference>
<organism evidence="3 4">
    <name type="scientific">Rhizoclosmatium globosum</name>
    <dbReference type="NCBI Taxonomy" id="329046"/>
    <lineage>
        <taxon>Eukaryota</taxon>
        <taxon>Fungi</taxon>
        <taxon>Fungi incertae sedis</taxon>
        <taxon>Chytridiomycota</taxon>
        <taxon>Chytridiomycota incertae sedis</taxon>
        <taxon>Chytridiomycetes</taxon>
        <taxon>Chytridiales</taxon>
        <taxon>Chytriomycetaceae</taxon>
        <taxon>Rhizoclosmatium</taxon>
    </lineage>
</organism>
<proteinExistence type="predicted"/>
<comment type="caution">
    <text evidence="3">The sequence shown here is derived from an EMBL/GenBank/DDBJ whole genome shotgun (WGS) entry which is preliminary data.</text>
</comment>
<dbReference type="PANTHER" id="PTHR31184">
    <property type="entry name" value="HUNTINGTIN-INTERACTING PROTEIN K FAMILY MEMBER"/>
    <property type="match status" value="1"/>
</dbReference>